<evidence type="ECO:0000313" key="3">
    <source>
        <dbReference type="Proteomes" id="UP000280698"/>
    </source>
</evidence>
<comment type="caution">
    <text evidence="2">The sequence shown here is derived from an EMBL/GenBank/DDBJ whole genome shotgun (WGS) entry which is preliminary data.</text>
</comment>
<reference evidence="2 3" key="1">
    <citation type="submission" date="2018-11" db="EMBL/GenBank/DDBJ databases">
        <title>Micromonospora sp. PPF5-17, a new actinomycetes isolated from a hot spring soil.</title>
        <authorList>
            <person name="Thawai C."/>
        </authorList>
    </citation>
    <scope>NUCLEOTIDE SEQUENCE [LARGE SCALE GENOMIC DNA]</scope>
    <source>
        <strain evidence="2 3">PPF5-17</strain>
    </source>
</reference>
<gene>
    <name evidence="2" type="ORF">EFE23_03120</name>
</gene>
<evidence type="ECO:0000256" key="1">
    <source>
        <dbReference type="SAM" id="Phobius"/>
    </source>
</evidence>
<keyword evidence="1" id="KW-1133">Transmembrane helix</keyword>
<dbReference type="EMBL" id="RJLN01000005">
    <property type="protein sequence ID" value="RNM01143.1"/>
    <property type="molecule type" value="Genomic_DNA"/>
</dbReference>
<sequence length="134" mass="15282">MHWYIKFVMLPIWIAYFVVFLMFVRTTVWRWRLRLASETATVTGRVIRVQRRFAPDGPYTTGTIQYSTPLGKYTIKAHFRADLRAGQKYEVCYLPASPKVANVSNSDSLVFNTVAVIVVTGILAVIVYAVAMSR</sequence>
<keyword evidence="3" id="KW-1185">Reference proteome</keyword>
<feature type="transmembrane region" description="Helical" evidence="1">
    <location>
        <begin position="7"/>
        <end position="24"/>
    </location>
</feature>
<organism evidence="2 3">
    <name type="scientific">Micromonospora solifontis</name>
    <dbReference type="NCBI Taxonomy" id="2487138"/>
    <lineage>
        <taxon>Bacteria</taxon>
        <taxon>Bacillati</taxon>
        <taxon>Actinomycetota</taxon>
        <taxon>Actinomycetes</taxon>
        <taxon>Micromonosporales</taxon>
        <taxon>Micromonosporaceae</taxon>
        <taxon>Micromonospora</taxon>
    </lineage>
</organism>
<accession>A0ABX9WL14</accession>
<protein>
    <submittedName>
        <fullName evidence="2">DUF3592 domain-containing protein</fullName>
    </submittedName>
</protein>
<proteinExistence type="predicted"/>
<name>A0ABX9WL14_9ACTN</name>
<keyword evidence="1" id="KW-0812">Transmembrane</keyword>
<dbReference type="Proteomes" id="UP000280698">
    <property type="component" value="Unassembled WGS sequence"/>
</dbReference>
<evidence type="ECO:0000313" key="2">
    <source>
        <dbReference type="EMBL" id="RNM01143.1"/>
    </source>
</evidence>
<feature type="transmembrane region" description="Helical" evidence="1">
    <location>
        <begin position="109"/>
        <end position="131"/>
    </location>
</feature>
<keyword evidence="1" id="KW-0472">Membrane</keyword>